<keyword evidence="9" id="KW-0460">Magnesium</keyword>
<evidence type="ECO:0000256" key="1">
    <source>
        <dbReference type="ARBA" id="ARBA00004496"/>
    </source>
</evidence>
<keyword evidence="7" id="KW-0547">Nucleotide-binding</keyword>
<evidence type="ECO:0000256" key="4">
    <source>
        <dbReference type="ARBA" id="ARBA00022490"/>
    </source>
</evidence>
<name>A0ABS2MPN9_9FIRM</name>
<evidence type="ECO:0000256" key="9">
    <source>
        <dbReference type="ARBA" id="ARBA00022842"/>
    </source>
</evidence>
<dbReference type="EMBL" id="JAFBDT010000004">
    <property type="protein sequence ID" value="MBM7561348.1"/>
    <property type="molecule type" value="Genomic_DNA"/>
</dbReference>
<comment type="subcellular location">
    <subcellularLocation>
        <location evidence="1">Cytoplasm</location>
    </subcellularLocation>
</comment>
<proteinExistence type="inferred from homology"/>
<evidence type="ECO:0000256" key="10">
    <source>
        <dbReference type="ARBA" id="ARBA00032441"/>
    </source>
</evidence>
<protein>
    <recommendedName>
        <fullName evidence="3">tRNA threonylcarbamoyladenosine biosynthesis protein TsaE</fullName>
    </recommendedName>
    <alternativeName>
        <fullName evidence="10">t(6)A37 threonylcarbamoyladenosine biosynthesis protein TsaE</fullName>
    </alternativeName>
</protein>
<dbReference type="Proteomes" id="UP000767854">
    <property type="component" value="Unassembled WGS sequence"/>
</dbReference>
<evidence type="ECO:0000256" key="6">
    <source>
        <dbReference type="ARBA" id="ARBA00022723"/>
    </source>
</evidence>
<gene>
    <name evidence="11" type="ORF">JOC49_000868</name>
</gene>
<dbReference type="Pfam" id="PF02367">
    <property type="entry name" value="TsaE"/>
    <property type="match status" value="1"/>
</dbReference>
<evidence type="ECO:0000256" key="2">
    <source>
        <dbReference type="ARBA" id="ARBA00007599"/>
    </source>
</evidence>
<dbReference type="RefSeq" id="WP_204662768.1">
    <property type="nucleotide sequence ID" value="NZ_JAFBDT010000004.1"/>
</dbReference>
<dbReference type="Gene3D" id="3.40.50.300">
    <property type="entry name" value="P-loop containing nucleotide triphosphate hydrolases"/>
    <property type="match status" value="1"/>
</dbReference>
<dbReference type="InterPro" id="IPR027417">
    <property type="entry name" value="P-loop_NTPase"/>
</dbReference>
<dbReference type="NCBIfam" id="TIGR00150">
    <property type="entry name" value="T6A_YjeE"/>
    <property type="match status" value="1"/>
</dbReference>
<evidence type="ECO:0000313" key="11">
    <source>
        <dbReference type="EMBL" id="MBM7561348.1"/>
    </source>
</evidence>
<evidence type="ECO:0000313" key="12">
    <source>
        <dbReference type="Proteomes" id="UP000767854"/>
    </source>
</evidence>
<comment type="similarity">
    <text evidence="2">Belongs to the TsaE family.</text>
</comment>
<keyword evidence="8" id="KW-0067">ATP-binding</keyword>
<keyword evidence="6" id="KW-0479">Metal-binding</keyword>
<organism evidence="11 12">
    <name type="scientific">Fusibacter tunisiensis</name>
    <dbReference type="NCBI Taxonomy" id="1008308"/>
    <lineage>
        <taxon>Bacteria</taxon>
        <taxon>Bacillati</taxon>
        <taxon>Bacillota</taxon>
        <taxon>Clostridia</taxon>
        <taxon>Eubacteriales</taxon>
        <taxon>Eubacteriales Family XII. Incertae Sedis</taxon>
        <taxon>Fusibacter</taxon>
    </lineage>
</organism>
<evidence type="ECO:0000256" key="3">
    <source>
        <dbReference type="ARBA" id="ARBA00019010"/>
    </source>
</evidence>
<accession>A0ABS2MPN9</accession>
<dbReference type="SUPFAM" id="SSF52540">
    <property type="entry name" value="P-loop containing nucleoside triphosphate hydrolases"/>
    <property type="match status" value="1"/>
</dbReference>
<dbReference type="PANTHER" id="PTHR33540:SF2">
    <property type="entry name" value="TRNA THREONYLCARBAMOYLADENOSINE BIOSYNTHESIS PROTEIN TSAE"/>
    <property type="match status" value="1"/>
</dbReference>
<keyword evidence="12" id="KW-1185">Reference proteome</keyword>
<evidence type="ECO:0000256" key="7">
    <source>
        <dbReference type="ARBA" id="ARBA00022741"/>
    </source>
</evidence>
<dbReference type="PANTHER" id="PTHR33540">
    <property type="entry name" value="TRNA THREONYLCARBAMOYLADENOSINE BIOSYNTHESIS PROTEIN TSAE"/>
    <property type="match status" value="1"/>
</dbReference>
<evidence type="ECO:0000256" key="5">
    <source>
        <dbReference type="ARBA" id="ARBA00022694"/>
    </source>
</evidence>
<reference evidence="11 12" key="1">
    <citation type="submission" date="2021-01" db="EMBL/GenBank/DDBJ databases">
        <title>Genomic Encyclopedia of Type Strains, Phase IV (KMG-IV): sequencing the most valuable type-strain genomes for metagenomic binning, comparative biology and taxonomic classification.</title>
        <authorList>
            <person name="Goeker M."/>
        </authorList>
    </citation>
    <scope>NUCLEOTIDE SEQUENCE [LARGE SCALE GENOMIC DNA]</scope>
    <source>
        <strain evidence="11 12">DSM 24436</strain>
    </source>
</reference>
<comment type="caution">
    <text evidence="11">The sequence shown here is derived from an EMBL/GenBank/DDBJ whole genome shotgun (WGS) entry which is preliminary data.</text>
</comment>
<keyword evidence="4" id="KW-0963">Cytoplasm</keyword>
<keyword evidence="5" id="KW-0819">tRNA processing</keyword>
<sequence>MEMKIKSLDETKIYAFELAKRLKPGAVVCLEGDLGAGKTTFTQFLCEALGVSEYVTSPSFSIMNAYEGLVEGVKIPIYHFDVYRISDPDEMDEIGFDEFLFGSGISVIEWAGMIVDRLPDEAIWIELRLDEMGTRVLRETIKSERKSL</sequence>
<dbReference type="InterPro" id="IPR003442">
    <property type="entry name" value="T6A_TsaE"/>
</dbReference>
<evidence type="ECO:0000256" key="8">
    <source>
        <dbReference type="ARBA" id="ARBA00022840"/>
    </source>
</evidence>